<keyword evidence="2" id="KW-0472">Membrane</keyword>
<evidence type="ECO:0000256" key="2">
    <source>
        <dbReference type="SAM" id="Phobius"/>
    </source>
</evidence>
<feature type="transmembrane region" description="Helical" evidence="2">
    <location>
        <begin position="184"/>
        <end position="208"/>
    </location>
</feature>
<evidence type="ECO:0000256" key="1">
    <source>
        <dbReference type="SAM" id="MobiDB-lite"/>
    </source>
</evidence>
<proteinExistence type="predicted"/>
<feature type="region of interest" description="Disordered" evidence="1">
    <location>
        <begin position="1"/>
        <end position="38"/>
    </location>
</feature>
<reference evidence="3" key="1">
    <citation type="submission" date="2018-02" db="EMBL/GenBank/DDBJ databases">
        <title>Rhizophora mucronata_Transcriptome.</title>
        <authorList>
            <person name="Meera S.P."/>
            <person name="Sreeshan A."/>
            <person name="Augustine A."/>
        </authorList>
    </citation>
    <scope>NUCLEOTIDE SEQUENCE</scope>
    <source>
        <tissue evidence="3">Leaf</tissue>
    </source>
</reference>
<keyword evidence="2" id="KW-0812">Transmembrane</keyword>
<dbReference type="EMBL" id="GGEC01050910">
    <property type="protein sequence ID" value="MBX31394.1"/>
    <property type="molecule type" value="Transcribed_RNA"/>
</dbReference>
<keyword evidence="2" id="KW-1133">Transmembrane helix</keyword>
<dbReference type="InterPro" id="IPR052453">
    <property type="entry name" value="CONSTANS-like_ZF"/>
</dbReference>
<protein>
    <submittedName>
        <fullName evidence="3">Uncharacterized protein LOC105125917 isoform X2</fullName>
    </submittedName>
</protein>
<dbReference type="AlphaFoldDB" id="A0A2P2MMC4"/>
<dbReference type="PANTHER" id="PTHR31874:SF41">
    <property type="entry name" value="CCT MOTIF FAMILY PROTEIN"/>
    <property type="match status" value="1"/>
</dbReference>
<name>A0A2P2MMC4_RHIMU</name>
<organism evidence="3">
    <name type="scientific">Rhizophora mucronata</name>
    <name type="common">Asiatic mangrove</name>
    <dbReference type="NCBI Taxonomy" id="61149"/>
    <lineage>
        <taxon>Eukaryota</taxon>
        <taxon>Viridiplantae</taxon>
        <taxon>Streptophyta</taxon>
        <taxon>Embryophyta</taxon>
        <taxon>Tracheophyta</taxon>
        <taxon>Spermatophyta</taxon>
        <taxon>Magnoliopsida</taxon>
        <taxon>eudicotyledons</taxon>
        <taxon>Gunneridae</taxon>
        <taxon>Pentapetalae</taxon>
        <taxon>rosids</taxon>
        <taxon>fabids</taxon>
        <taxon>Malpighiales</taxon>
        <taxon>Rhizophoraceae</taxon>
        <taxon>Rhizophora</taxon>
    </lineage>
</organism>
<accession>A0A2P2MMC4</accession>
<dbReference type="GO" id="GO:0006355">
    <property type="term" value="P:regulation of DNA-templated transcription"/>
    <property type="evidence" value="ECO:0007669"/>
    <property type="project" value="TreeGrafter"/>
</dbReference>
<dbReference type="GO" id="GO:0005634">
    <property type="term" value="C:nucleus"/>
    <property type="evidence" value="ECO:0007669"/>
    <property type="project" value="TreeGrafter"/>
</dbReference>
<sequence length="234" mass="26741">MGYSSFLIKSPKKEEQEVPETVDHQFSNGAREANDARKEMDIIDELESILGIDSNKGEENLSKYSMSGQHGWDFMDWEENHPNGGCEELGDCCQFDEYRSKNFFAGEEEEREYNIKVITTESVGVWDVNEKNNNVSLNLNLNYQDVLDAWSDRGPLWVDNCTLSMATNGCFVSIRLPYHHINSFAFISLSIYFSAISIRLVVVCGIIILKKGYIYMIHNLTISIDIFLLLNHGK</sequence>
<dbReference type="PANTHER" id="PTHR31874">
    <property type="entry name" value="CCT MOTIF FAMILY PROTEIN, EXPRESSED"/>
    <property type="match status" value="1"/>
</dbReference>
<evidence type="ECO:0000313" key="3">
    <source>
        <dbReference type="EMBL" id="MBX31394.1"/>
    </source>
</evidence>